<dbReference type="RefSeq" id="WP_200114325.1">
    <property type="nucleotide sequence ID" value="NZ_JAEHOH010000006.1"/>
</dbReference>
<dbReference type="EMBL" id="JAEHOH010000006">
    <property type="protein sequence ID" value="MBK0418289.1"/>
    <property type="molecule type" value="Genomic_DNA"/>
</dbReference>
<evidence type="ECO:0000313" key="1">
    <source>
        <dbReference type="EMBL" id="MBK0418289.1"/>
    </source>
</evidence>
<comment type="caution">
    <text evidence="1">The sequence shown here is derived from an EMBL/GenBank/DDBJ whole genome shotgun (WGS) entry which is preliminary data.</text>
</comment>
<proteinExistence type="predicted"/>
<dbReference type="Proteomes" id="UP000608530">
    <property type="component" value="Unassembled WGS sequence"/>
</dbReference>
<accession>A0A934Q4N9</accession>
<keyword evidence="2" id="KW-1185">Reference proteome</keyword>
<dbReference type="AlphaFoldDB" id="A0A934Q4N9"/>
<evidence type="ECO:0000313" key="2">
    <source>
        <dbReference type="Proteomes" id="UP000608530"/>
    </source>
</evidence>
<reference evidence="1" key="1">
    <citation type="submission" date="2020-12" db="EMBL/GenBank/DDBJ databases">
        <title>Leucobacter sp. CAS1, isolated from Chromium sludge.</title>
        <authorList>
            <person name="Xu Z."/>
        </authorList>
    </citation>
    <scope>NUCLEOTIDE SEQUENCE</scope>
    <source>
        <strain evidence="1">CSA1</strain>
    </source>
</reference>
<organism evidence="1 2">
    <name type="scientific">Leucobacter chromiisoli</name>
    <dbReference type="NCBI Taxonomy" id="2796471"/>
    <lineage>
        <taxon>Bacteria</taxon>
        <taxon>Bacillati</taxon>
        <taxon>Actinomycetota</taxon>
        <taxon>Actinomycetes</taxon>
        <taxon>Micrococcales</taxon>
        <taxon>Microbacteriaceae</taxon>
        <taxon>Leucobacter</taxon>
    </lineage>
</organism>
<name>A0A934Q4N9_9MICO</name>
<sequence length="78" mass="8391">MSVLSAITAELEGLTCKPWERESALALAGQMDESPNASLHKELRQLMQDLGASKPVEAGDVADELAAKRAERRRAQGS</sequence>
<gene>
    <name evidence="1" type="ORF">JD276_04490</name>
</gene>
<protein>
    <submittedName>
        <fullName evidence="1">Uncharacterized protein</fullName>
    </submittedName>
</protein>